<dbReference type="EMBL" id="OX395135">
    <property type="protein sequence ID" value="CAI5785381.1"/>
    <property type="molecule type" value="Genomic_DNA"/>
</dbReference>
<accession>A0AA35PDX9</accession>
<dbReference type="Proteomes" id="UP001178461">
    <property type="component" value="Chromosome 10"/>
</dbReference>
<keyword evidence="3" id="KW-1185">Reference proteome</keyword>
<gene>
    <name evidence="2" type="ORF">PODLI_1B036002</name>
</gene>
<proteinExistence type="predicted"/>
<feature type="region of interest" description="Disordered" evidence="1">
    <location>
        <begin position="1"/>
        <end position="27"/>
    </location>
</feature>
<sequence>MNSKREDSPADGTTALQGGRDCFNRRRRQQQQCGQFQKFKRKAGSVDLSFAGQNVVRKLFQTFPDLEKAIARHRSRIRPAPEKEDIIVEDIE</sequence>
<name>A0AA35PDX9_9SAUR</name>
<evidence type="ECO:0000313" key="2">
    <source>
        <dbReference type="EMBL" id="CAI5785381.1"/>
    </source>
</evidence>
<reference evidence="2" key="1">
    <citation type="submission" date="2022-12" db="EMBL/GenBank/DDBJ databases">
        <authorList>
            <person name="Alioto T."/>
            <person name="Alioto T."/>
            <person name="Gomez Garrido J."/>
        </authorList>
    </citation>
    <scope>NUCLEOTIDE SEQUENCE</scope>
</reference>
<protein>
    <submittedName>
        <fullName evidence="2">Uncharacterized protein</fullName>
    </submittedName>
</protein>
<evidence type="ECO:0000256" key="1">
    <source>
        <dbReference type="SAM" id="MobiDB-lite"/>
    </source>
</evidence>
<dbReference type="AlphaFoldDB" id="A0AA35PDX9"/>
<organism evidence="2 3">
    <name type="scientific">Podarcis lilfordi</name>
    <name type="common">Lilford's wall lizard</name>
    <dbReference type="NCBI Taxonomy" id="74358"/>
    <lineage>
        <taxon>Eukaryota</taxon>
        <taxon>Metazoa</taxon>
        <taxon>Chordata</taxon>
        <taxon>Craniata</taxon>
        <taxon>Vertebrata</taxon>
        <taxon>Euteleostomi</taxon>
        <taxon>Lepidosauria</taxon>
        <taxon>Squamata</taxon>
        <taxon>Bifurcata</taxon>
        <taxon>Unidentata</taxon>
        <taxon>Episquamata</taxon>
        <taxon>Laterata</taxon>
        <taxon>Lacertibaenia</taxon>
        <taxon>Lacertidae</taxon>
        <taxon>Podarcis</taxon>
    </lineage>
</organism>
<evidence type="ECO:0000313" key="3">
    <source>
        <dbReference type="Proteomes" id="UP001178461"/>
    </source>
</evidence>